<evidence type="ECO:0000313" key="7">
    <source>
        <dbReference type="RefSeq" id="XP_018520452.1"/>
    </source>
</evidence>
<evidence type="ECO:0000313" key="6">
    <source>
        <dbReference type="Proteomes" id="UP000694890"/>
    </source>
</evidence>
<feature type="coiled-coil region" evidence="3">
    <location>
        <begin position="87"/>
        <end position="170"/>
    </location>
</feature>
<dbReference type="KEGG" id="lcf:108875798"/>
<keyword evidence="1" id="KW-0430">Lectin</keyword>
<protein>
    <submittedName>
        <fullName evidence="7">C-type lectin domain family 4 member M</fullName>
    </submittedName>
</protein>
<dbReference type="SUPFAM" id="SSF56436">
    <property type="entry name" value="C-type lectin-like"/>
    <property type="match status" value="1"/>
</dbReference>
<dbReference type="GeneID" id="108875798"/>
<dbReference type="InterPro" id="IPR001304">
    <property type="entry name" value="C-type_lectin-like"/>
</dbReference>
<dbReference type="InterPro" id="IPR016187">
    <property type="entry name" value="CTDL_fold"/>
</dbReference>
<evidence type="ECO:0000259" key="5">
    <source>
        <dbReference type="PROSITE" id="PS50041"/>
    </source>
</evidence>
<dbReference type="Proteomes" id="UP000694890">
    <property type="component" value="Unplaced"/>
</dbReference>
<dbReference type="InterPro" id="IPR016186">
    <property type="entry name" value="C-type_lectin-like/link_sf"/>
</dbReference>
<proteinExistence type="predicted"/>
<dbReference type="AlphaFoldDB" id="A0AAJ7LF16"/>
<dbReference type="InterPro" id="IPR033989">
    <property type="entry name" value="CD209-like_CTLD"/>
</dbReference>
<gene>
    <name evidence="7" type="primary">LOC108875798</name>
</gene>
<feature type="domain" description="C-type lectin" evidence="5">
    <location>
        <begin position="183"/>
        <end position="297"/>
    </location>
</feature>
<dbReference type="Gene3D" id="1.20.5.400">
    <property type="match status" value="2"/>
</dbReference>
<keyword evidence="4" id="KW-1133">Transmembrane helix</keyword>
<keyword evidence="4" id="KW-0472">Membrane</keyword>
<organism evidence="6 7">
    <name type="scientific">Lates calcarifer</name>
    <name type="common">Barramundi</name>
    <name type="synonym">Holocentrus calcarifer</name>
    <dbReference type="NCBI Taxonomy" id="8187"/>
    <lineage>
        <taxon>Eukaryota</taxon>
        <taxon>Metazoa</taxon>
        <taxon>Chordata</taxon>
        <taxon>Craniata</taxon>
        <taxon>Vertebrata</taxon>
        <taxon>Euteleostomi</taxon>
        <taxon>Actinopterygii</taxon>
        <taxon>Neopterygii</taxon>
        <taxon>Teleostei</taxon>
        <taxon>Neoteleostei</taxon>
        <taxon>Acanthomorphata</taxon>
        <taxon>Carangaria</taxon>
        <taxon>Carangaria incertae sedis</taxon>
        <taxon>Centropomidae</taxon>
        <taxon>Lates</taxon>
    </lineage>
</organism>
<evidence type="ECO:0000256" key="1">
    <source>
        <dbReference type="ARBA" id="ARBA00022734"/>
    </source>
</evidence>
<keyword evidence="3" id="KW-0175">Coiled coil</keyword>
<dbReference type="PROSITE" id="PS50041">
    <property type="entry name" value="C_TYPE_LECTIN_2"/>
    <property type="match status" value="1"/>
</dbReference>
<sequence length="301" mass="35410">MDQHIYGNVEEPSYNRRKRKTFSENIYENENKSHAQGPHRTGPALSVSGADDIKKSSCRAAAVFLGLLCLLLLAGLITLVFLYTRGRSEWEKEMVQIQTDYSNLTRERNELNNSYNNLTEKLEQLQTSYNILTRERNELKNSYNILAEEQDQLQKRFEEMNNERKDFQRMIQDKRHCGCWRSFGSKYYYISSEQKTWEESTEDCRQKGTDLVIINSEEEQRFLIALNKRVWIGLTDQEEEGVWKWVDGSALSTRYWLPSQPDNYGEEDCAEIPVDDHDPLLKWNDIPCSQNNFWVCETVDV</sequence>
<accession>A0AAJ7LF16</accession>
<evidence type="ECO:0000256" key="2">
    <source>
        <dbReference type="ARBA" id="ARBA00023157"/>
    </source>
</evidence>
<keyword evidence="2" id="KW-1015">Disulfide bond</keyword>
<reference evidence="7" key="1">
    <citation type="submission" date="2025-08" db="UniProtKB">
        <authorList>
            <consortium name="RefSeq"/>
        </authorList>
    </citation>
    <scope>IDENTIFICATION</scope>
    <source>
        <tissue evidence="7">Brain</tissue>
    </source>
</reference>
<dbReference type="Gene3D" id="3.10.100.10">
    <property type="entry name" value="Mannose-Binding Protein A, subunit A"/>
    <property type="match status" value="1"/>
</dbReference>
<dbReference type="Pfam" id="PF00059">
    <property type="entry name" value="Lectin_C"/>
    <property type="match status" value="1"/>
</dbReference>
<dbReference type="SMART" id="SM00034">
    <property type="entry name" value="CLECT"/>
    <property type="match status" value="1"/>
</dbReference>
<keyword evidence="4" id="KW-0812">Transmembrane</keyword>
<dbReference type="InterPro" id="IPR050111">
    <property type="entry name" value="C-type_lectin/snaclec_domain"/>
</dbReference>
<dbReference type="CDD" id="cd03590">
    <property type="entry name" value="CLECT_DC-SIGN_like"/>
    <property type="match status" value="1"/>
</dbReference>
<evidence type="ECO:0000256" key="4">
    <source>
        <dbReference type="SAM" id="Phobius"/>
    </source>
</evidence>
<dbReference type="PANTHER" id="PTHR22803">
    <property type="entry name" value="MANNOSE, PHOSPHOLIPASE, LECTIN RECEPTOR RELATED"/>
    <property type="match status" value="1"/>
</dbReference>
<feature type="transmembrane region" description="Helical" evidence="4">
    <location>
        <begin position="61"/>
        <end position="84"/>
    </location>
</feature>
<evidence type="ECO:0000256" key="3">
    <source>
        <dbReference type="SAM" id="Coils"/>
    </source>
</evidence>
<dbReference type="GO" id="GO:0030246">
    <property type="term" value="F:carbohydrate binding"/>
    <property type="evidence" value="ECO:0007669"/>
    <property type="project" value="UniProtKB-KW"/>
</dbReference>
<name>A0AAJ7LF16_LATCA</name>
<dbReference type="InterPro" id="IPR018378">
    <property type="entry name" value="C-type_lectin_CS"/>
</dbReference>
<dbReference type="PROSITE" id="PS00615">
    <property type="entry name" value="C_TYPE_LECTIN_1"/>
    <property type="match status" value="1"/>
</dbReference>
<dbReference type="RefSeq" id="XP_018520452.1">
    <property type="nucleotide sequence ID" value="XM_018664936.2"/>
</dbReference>